<dbReference type="Gene3D" id="3.90.850.10">
    <property type="entry name" value="Fumarylacetoacetase-like, C-terminal domain"/>
    <property type="match status" value="1"/>
</dbReference>
<keyword evidence="7" id="KW-0175">Coiled coil</keyword>
<protein>
    <recommendedName>
        <fullName evidence="10">Zn(2)-C6 fungal-type domain-containing protein</fullName>
    </recommendedName>
</protein>
<dbReference type="GO" id="GO:0005634">
    <property type="term" value="C:nucleus"/>
    <property type="evidence" value="ECO:0007669"/>
    <property type="project" value="TreeGrafter"/>
</dbReference>
<dbReference type="CDD" id="cd12148">
    <property type="entry name" value="fungal_TF_MHR"/>
    <property type="match status" value="1"/>
</dbReference>
<keyword evidence="4" id="KW-0238">DNA-binding</keyword>
<comment type="similarity">
    <text evidence="1">Belongs to the FAH family.</text>
</comment>
<dbReference type="GO" id="GO:0000978">
    <property type="term" value="F:RNA polymerase II cis-regulatory region sequence-specific DNA binding"/>
    <property type="evidence" value="ECO:0007669"/>
    <property type="project" value="TreeGrafter"/>
</dbReference>
<dbReference type="PROSITE" id="PS00463">
    <property type="entry name" value="ZN2_CY6_FUNGAL_1"/>
    <property type="match status" value="1"/>
</dbReference>
<keyword evidence="2" id="KW-0479">Metal-binding</keyword>
<dbReference type="InterPro" id="IPR007219">
    <property type="entry name" value="XnlR_reg_dom"/>
</dbReference>
<feature type="compositionally biased region" description="Polar residues" evidence="8">
    <location>
        <begin position="328"/>
        <end position="338"/>
    </location>
</feature>
<dbReference type="Proteomes" id="UP000319257">
    <property type="component" value="Unassembled WGS sequence"/>
</dbReference>
<dbReference type="CDD" id="cd00067">
    <property type="entry name" value="GAL4"/>
    <property type="match status" value="1"/>
</dbReference>
<feature type="coiled-coil region" evidence="7">
    <location>
        <begin position="416"/>
        <end position="443"/>
    </location>
</feature>
<dbReference type="GO" id="GO:0008270">
    <property type="term" value="F:zinc ion binding"/>
    <property type="evidence" value="ECO:0007669"/>
    <property type="project" value="InterPro"/>
</dbReference>
<keyword evidence="9" id="KW-1133">Transmembrane helix</keyword>
<keyword evidence="9" id="KW-0812">Transmembrane</keyword>
<dbReference type="Gene3D" id="4.10.240.10">
    <property type="entry name" value="Zn(2)-C6 fungal-type DNA-binding domain"/>
    <property type="match status" value="1"/>
</dbReference>
<sequence>MPVSWERLIRFVATDGRVLRGEPILPDPDFDLGQTTEATGLRARVIQGDDIYDETGATKVTNEVVTVKKLLGPLSPDDVPIIRCIGLNYVSHIRETGRKTPNYPFMFFKTRQTVHDHGANVVIPKIAQPNQPDYEGELCVIIGKDAKDVSEADALKYVAAYTAGNDISTRKLQRDPELAGPVPQWGFSKGFDTFAPLGPVLVNSSLVPDPSKLHLRTIVDGEARQSSGLDDLLFNVPYMISYLSSGTTLEKGSVIMTGTPGGVGSGQKPPKFLEPGTQMEVHITQIGTLKNGVDTPLKTLAAPPGKFGFSSPSPVPMAKNAQGGDELGSQTESPNLRSPNDAMSEEPQESLSGVKRRRTALACNPCRARKSRCNGARPKCELCVRMCFECTYDTSTSGANVIIRKEWVDSSLGSAFNDLEARLKSLEEEVRRHSEQLSTQERSSISTELLPSSYGGSVLSEALASVSVPSLPWESADMAQSTVHTVGLDPGSEHNDTDGMAISFVDEQDKGFFGPSANISFMRIILRAVAGARPVTGMQGSPNSHTSIFDGGMVNINSFRSRLLPVQPDVSSLEYPAASPCILPRADIAENLIHEYFSNTGLLFPYIHKPSFIATYEQAKQSGFNGVRRTWLALLNVMFAMATRADPRHGDTARAFTESDTFYARAEELCRTQMLRGTTLETVQYLLLSSQYLQGTQRAVQTWTTHGLAVKAALSIGLHSQAALSKLPPLEQEMRKRTWFGCVILDRSLSMTFGRPSAIPEDYIRLPLPQPVVGDPENGASVLFFSATISLPLHFRSLYTILWKVMARIYGHNVEFEDLSETELITRIIQLEQELVQWQNQLPRQLRLRTSASLPSSLEDPCAEKLRIVLTLRYFNTQLLLLRPVLTNLLQSRLKAGARTEDQDSISTIQKNLTTSCFKAAVEAISIIHAVITRKELGKHLLGAWWFTLYYAFNASLAVFSILILPMNLDDDNGGSVSKRYQEGRATLALACDALLDMASSLITKVCFSPGDTQPGLGLTWLREASLALSRAQNLSLGAPEGQDALAVPHEGAFGDHAMFGTPFMDFNAMFEDEVSLGLLFNDESQARLDCTYPM</sequence>
<dbReference type="GO" id="GO:0000981">
    <property type="term" value="F:DNA-binding transcription factor activity, RNA polymerase II-specific"/>
    <property type="evidence" value="ECO:0007669"/>
    <property type="project" value="InterPro"/>
</dbReference>
<dbReference type="Pfam" id="PF00172">
    <property type="entry name" value="Zn_clus"/>
    <property type="match status" value="1"/>
</dbReference>
<evidence type="ECO:0000256" key="1">
    <source>
        <dbReference type="ARBA" id="ARBA00010211"/>
    </source>
</evidence>
<evidence type="ECO:0000256" key="2">
    <source>
        <dbReference type="ARBA" id="ARBA00022723"/>
    </source>
</evidence>
<proteinExistence type="inferred from homology"/>
<dbReference type="SUPFAM" id="SSF57701">
    <property type="entry name" value="Zn2/Cys6 DNA-binding domain"/>
    <property type="match status" value="1"/>
</dbReference>
<dbReference type="InterPro" id="IPR001138">
    <property type="entry name" value="Zn2Cys6_DnaBD"/>
</dbReference>
<dbReference type="SMART" id="SM00906">
    <property type="entry name" value="Fungal_trans"/>
    <property type="match status" value="1"/>
</dbReference>
<keyword evidence="3" id="KW-0805">Transcription regulation</keyword>
<dbReference type="GeneID" id="41977696"/>
<keyword evidence="6" id="KW-0539">Nucleus</keyword>
<reference evidence="11 12" key="1">
    <citation type="submission" date="2019-06" db="EMBL/GenBank/DDBJ databases">
        <title>Draft genome sequence of the filamentous fungus Phialemoniopsis curvata isolated from diesel fuel.</title>
        <authorList>
            <person name="Varaljay V.A."/>
            <person name="Lyon W.J."/>
            <person name="Crouch A.L."/>
            <person name="Drake C.E."/>
            <person name="Hollomon J.M."/>
            <person name="Nadeau L.J."/>
            <person name="Nunn H.S."/>
            <person name="Stevenson B.S."/>
            <person name="Bojanowski C.L."/>
            <person name="Crookes-Goodson W.J."/>
        </authorList>
    </citation>
    <scope>NUCLEOTIDE SEQUENCE [LARGE SCALE GENOMIC DNA]</scope>
    <source>
        <strain evidence="11 12">D216</strain>
    </source>
</reference>
<comment type="caution">
    <text evidence="11">The sequence shown here is derived from an EMBL/GenBank/DDBJ whole genome shotgun (WGS) entry which is preliminary data.</text>
</comment>
<evidence type="ECO:0000256" key="5">
    <source>
        <dbReference type="ARBA" id="ARBA00023163"/>
    </source>
</evidence>
<dbReference type="STRING" id="1093900.A0A507AT01"/>
<keyword evidence="12" id="KW-1185">Reference proteome</keyword>
<dbReference type="GO" id="GO:0050163">
    <property type="term" value="F:oxaloacetate tautomerase activity"/>
    <property type="evidence" value="ECO:0007669"/>
    <property type="project" value="UniProtKB-ARBA"/>
</dbReference>
<dbReference type="PROSITE" id="PS50048">
    <property type="entry name" value="ZN2_CY6_FUNGAL_2"/>
    <property type="match status" value="1"/>
</dbReference>
<dbReference type="GO" id="GO:0000435">
    <property type="term" value="P:positive regulation of transcription from RNA polymerase II promoter by galactose"/>
    <property type="evidence" value="ECO:0007669"/>
    <property type="project" value="TreeGrafter"/>
</dbReference>
<name>A0A507AT01_9PEZI</name>
<evidence type="ECO:0000256" key="6">
    <source>
        <dbReference type="ARBA" id="ARBA00023242"/>
    </source>
</evidence>
<evidence type="ECO:0000256" key="8">
    <source>
        <dbReference type="SAM" id="MobiDB-lite"/>
    </source>
</evidence>
<dbReference type="InParanoid" id="A0A507AT01"/>
<dbReference type="EMBL" id="SKBQ01000081">
    <property type="protein sequence ID" value="TPX08049.1"/>
    <property type="molecule type" value="Genomic_DNA"/>
</dbReference>
<dbReference type="InterPro" id="IPR051127">
    <property type="entry name" value="Fungal_SecMet_Regulators"/>
</dbReference>
<evidence type="ECO:0000256" key="4">
    <source>
        <dbReference type="ARBA" id="ARBA00023125"/>
    </source>
</evidence>
<dbReference type="PANTHER" id="PTHR47424:SF3">
    <property type="entry name" value="REGULATORY PROTEIN GAL4"/>
    <property type="match status" value="1"/>
</dbReference>
<dbReference type="InterPro" id="IPR036663">
    <property type="entry name" value="Fumarylacetoacetase_C_sf"/>
</dbReference>
<feature type="compositionally biased region" description="Low complexity" evidence="8">
    <location>
        <begin position="303"/>
        <end position="312"/>
    </location>
</feature>
<dbReference type="OrthoDB" id="3364175at2759"/>
<dbReference type="PANTHER" id="PTHR47424">
    <property type="entry name" value="REGULATORY PROTEIN GAL4"/>
    <property type="match status" value="1"/>
</dbReference>
<dbReference type="GO" id="GO:0006107">
    <property type="term" value="P:oxaloacetate metabolic process"/>
    <property type="evidence" value="ECO:0007669"/>
    <property type="project" value="UniProtKB-ARBA"/>
</dbReference>
<evidence type="ECO:0000313" key="11">
    <source>
        <dbReference type="EMBL" id="TPX08049.1"/>
    </source>
</evidence>
<dbReference type="InterPro" id="IPR011234">
    <property type="entry name" value="Fumarylacetoacetase-like_C"/>
</dbReference>
<evidence type="ECO:0000259" key="10">
    <source>
        <dbReference type="PROSITE" id="PS50048"/>
    </source>
</evidence>
<accession>A0A507AT01</accession>
<feature type="domain" description="Zn(2)-C6 fungal-type" evidence="10">
    <location>
        <begin position="362"/>
        <end position="392"/>
    </location>
</feature>
<keyword evidence="5" id="KW-0804">Transcription</keyword>
<feature type="transmembrane region" description="Helical" evidence="9">
    <location>
        <begin position="944"/>
        <end position="965"/>
    </location>
</feature>
<dbReference type="RefSeq" id="XP_030989760.1">
    <property type="nucleotide sequence ID" value="XM_031132846.1"/>
</dbReference>
<dbReference type="SUPFAM" id="SSF56529">
    <property type="entry name" value="FAH"/>
    <property type="match status" value="1"/>
</dbReference>
<keyword evidence="9" id="KW-0472">Membrane</keyword>
<dbReference type="InterPro" id="IPR036864">
    <property type="entry name" value="Zn2-C6_fun-type_DNA-bd_sf"/>
</dbReference>
<evidence type="ECO:0000256" key="3">
    <source>
        <dbReference type="ARBA" id="ARBA00023015"/>
    </source>
</evidence>
<gene>
    <name evidence="11" type="ORF">E0L32_010249</name>
</gene>
<evidence type="ECO:0000313" key="12">
    <source>
        <dbReference type="Proteomes" id="UP000319257"/>
    </source>
</evidence>
<dbReference type="FunFam" id="3.90.850.10:FF:000002">
    <property type="entry name" value="2-hydroxyhepta-2,4-diene-1,7-dioate isomerase"/>
    <property type="match status" value="1"/>
</dbReference>
<dbReference type="GO" id="GO:0006351">
    <property type="term" value="P:DNA-templated transcription"/>
    <property type="evidence" value="ECO:0007669"/>
    <property type="project" value="InterPro"/>
</dbReference>
<feature type="region of interest" description="Disordered" evidence="8">
    <location>
        <begin position="303"/>
        <end position="356"/>
    </location>
</feature>
<dbReference type="Pfam" id="PF04082">
    <property type="entry name" value="Fungal_trans"/>
    <property type="match status" value="1"/>
</dbReference>
<organism evidence="11 12">
    <name type="scientific">Thyridium curvatum</name>
    <dbReference type="NCBI Taxonomy" id="1093900"/>
    <lineage>
        <taxon>Eukaryota</taxon>
        <taxon>Fungi</taxon>
        <taxon>Dikarya</taxon>
        <taxon>Ascomycota</taxon>
        <taxon>Pezizomycotina</taxon>
        <taxon>Sordariomycetes</taxon>
        <taxon>Sordariomycetidae</taxon>
        <taxon>Thyridiales</taxon>
        <taxon>Thyridiaceae</taxon>
        <taxon>Thyridium</taxon>
    </lineage>
</organism>
<evidence type="ECO:0000256" key="7">
    <source>
        <dbReference type="SAM" id="Coils"/>
    </source>
</evidence>
<evidence type="ECO:0000256" key="9">
    <source>
        <dbReference type="SAM" id="Phobius"/>
    </source>
</evidence>
<dbReference type="AlphaFoldDB" id="A0A507AT01"/>
<dbReference type="Pfam" id="PF01557">
    <property type="entry name" value="FAA_hydrolase"/>
    <property type="match status" value="1"/>
</dbReference>
<dbReference type="SMART" id="SM00066">
    <property type="entry name" value="GAL4"/>
    <property type="match status" value="1"/>
</dbReference>